<proteinExistence type="predicted"/>
<protein>
    <submittedName>
        <fullName evidence="1">Uncharacterized protein</fullName>
    </submittedName>
</protein>
<sequence>MGQVLNLEARERMKVCIVLLGIWVLATANARSQEIGWEARSPNSAYYDRHMEDLLHHKLEKFRSVMLTGYPSLGISAMDPLNIPPTDMSSIFGGDAFRFQLLHIQIRNLSTFEITNLRADTENLKVHLTFQVPKVSGRMQYSVAGSLYEAFPLQGSGRCDVVYYDVMVTTAARLREANGKFQFTKFEDSSVDYASEEVLVQQGPPVGAGGGLGSQVGRVLFWTLSKQAARTLPPSLLRFLNDALERAPRPGARKLSL</sequence>
<gene>
    <name evidence="1" type="ORF">HPB49_016978</name>
</gene>
<evidence type="ECO:0000313" key="1">
    <source>
        <dbReference type="EMBL" id="KAH7954249.1"/>
    </source>
</evidence>
<dbReference type="EMBL" id="CM023473">
    <property type="protein sequence ID" value="KAH7954249.1"/>
    <property type="molecule type" value="Genomic_DNA"/>
</dbReference>
<name>A0ACB8CYQ3_DERSI</name>
<evidence type="ECO:0000313" key="2">
    <source>
        <dbReference type="Proteomes" id="UP000821865"/>
    </source>
</evidence>
<keyword evidence="2" id="KW-1185">Reference proteome</keyword>
<comment type="caution">
    <text evidence="1">The sequence shown here is derived from an EMBL/GenBank/DDBJ whole genome shotgun (WGS) entry which is preliminary data.</text>
</comment>
<organism evidence="1 2">
    <name type="scientific">Dermacentor silvarum</name>
    <name type="common">Tick</name>
    <dbReference type="NCBI Taxonomy" id="543639"/>
    <lineage>
        <taxon>Eukaryota</taxon>
        <taxon>Metazoa</taxon>
        <taxon>Ecdysozoa</taxon>
        <taxon>Arthropoda</taxon>
        <taxon>Chelicerata</taxon>
        <taxon>Arachnida</taxon>
        <taxon>Acari</taxon>
        <taxon>Parasitiformes</taxon>
        <taxon>Ixodida</taxon>
        <taxon>Ixodoidea</taxon>
        <taxon>Ixodidae</taxon>
        <taxon>Rhipicephalinae</taxon>
        <taxon>Dermacentor</taxon>
    </lineage>
</organism>
<reference evidence="1" key="1">
    <citation type="submission" date="2020-05" db="EMBL/GenBank/DDBJ databases">
        <title>Large-scale comparative analyses of tick genomes elucidate their genetic diversity and vector capacities.</title>
        <authorList>
            <person name="Jia N."/>
            <person name="Wang J."/>
            <person name="Shi W."/>
            <person name="Du L."/>
            <person name="Sun Y."/>
            <person name="Zhan W."/>
            <person name="Jiang J."/>
            <person name="Wang Q."/>
            <person name="Zhang B."/>
            <person name="Ji P."/>
            <person name="Sakyi L.B."/>
            <person name="Cui X."/>
            <person name="Yuan T."/>
            <person name="Jiang B."/>
            <person name="Yang W."/>
            <person name="Lam T.T.-Y."/>
            <person name="Chang Q."/>
            <person name="Ding S."/>
            <person name="Wang X."/>
            <person name="Zhu J."/>
            <person name="Ruan X."/>
            <person name="Zhao L."/>
            <person name="Wei J."/>
            <person name="Que T."/>
            <person name="Du C."/>
            <person name="Cheng J."/>
            <person name="Dai P."/>
            <person name="Han X."/>
            <person name="Huang E."/>
            <person name="Gao Y."/>
            <person name="Liu J."/>
            <person name="Shao H."/>
            <person name="Ye R."/>
            <person name="Li L."/>
            <person name="Wei W."/>
            <person name="Wang X."/>
            <person name="Wang C."/>
            <person name="Yang T."/>
            <person name="Huo Q."/>
            <person name="Li W."/>
            <person name="Guo W."/>
            <person name="Chen H."/>
            <person name="Zhou L."/>
            <person name="Ni X."/>
            <person name="Tian J."/>
            <person name="Zhou Y."/>
            <person name="Sheng Y."/>
            <person name="Liu T."/>
            <person name="Pan Y."/>
            <person name="Xia L."/>
            <person name="Li J."/>
            <person name="Zhao F."/>
            <person name="Cao W."/>
        </authorList>
    </citation>
    <scope>NUCLEOTIDE SEQUENCE</scope>
    <source>
        <strain evidence="1">Dsil-2018</strain>
    </source>
</reference>
<dbReference type="Proteomes" id="UP000821865">
    <property type="component" value="Chromosome 4"/>
</dbReference>
<accession>A0ACB8CYQ3</accession>